<evidence type="ECO:0000256" key="1">
    <source>
        <dbReference type="ARBA" id="ARBA00006464"/>
    </source>
</evidence>
<comment type="caution">
    <text evidence="3">The sequence shown here is derived from an EMBL/GenBank/DDBJ whole genome shotgun (WGS) entry which is preliminary data.</text>
</comment>
<name>A0ABU0PJ27_9MICC</name>
<evidence type="ECO:0000313" key="4">
    <source>
        <dbReference type="Proteomes" id="UP001236806"/>
    </source>
</evidence>
<dbReference type="InterPro" id="IPR003362">
    <property type="entry name" value="Bact_transf"/>
</dbReference>
<dbReference type="Pfam" id="PF02397">
    <property type="entry name" value="Bac_transf"/>
    <property type="match status" value="1"/>
</dbReference>
<feature type="domain" description="Bacterial sugar transferase" evidence="2">
    <location>
        <begin position="3"/>
        <end position="159"/>
    </location>
</feature>
<dbReference type="EMBL" id="JAUSXB010000001">
    <property type="protein sequence ID" value="MDQ0673963.1"/>
    <property type="molecule type" value="Genomic_DNA"/>
</dbReference>
<gene>
    <name evidence="3" type="ORF">QFZ36_001524</name>
</gene>
<accession>A0ABU0PJ27</accession>
<dbReference type="Proteomes" id="UP001236806">
    <property type="component" value="Unassembled WGS sequence"/>
</dbReference>
<proteinExistence type="inferred from homology"/>
<evidence type="ECO:0000313" key="3">
    <source>
        <dbReference type="EMBL" id="MDQ0673963.1"/>
    </source>
</evidence>
<organism evidence="3 4">
    <name type="scientific">Pseudarthrobacter siccitolerans</name>
    <dbReference type="NCBI Taxonomy" id="861266"/>
    <lineage>
        <taxon>Bacteria</taxon>
        <taxon>Bacillati</taxon>
        <taxon>Actinomycetota</taxon>
        <taxon>Actinomycetes</taxon>
        <taxon>Micrococcales</taxon>
        <taxon>Micrococcaceae</taxon>
        <taxon>Pseudarthrobacter</taxon>
    </lineage>
</organism>
<dbReference type="PANTHER" id="PTHR30576">
    <property type="entry name" value="COLANIC BIOSYNTHESIS UDP-GLUCOSE LIPID CARRIER TRANSFERASE"/>
    <property type="match status" value="1"/>
</dbReference>
<keyword evidence="4" id="KW-1185">Reference proteome</keyword>
<reference evidence="3 4" key="1">
    <citation type="submission" date="2023-07" db="EMBL/GenBank/DDBJ databases">
        <title>Comparative genomics of wheat-associated soil bacteria to identify genetic determinants of phenazine resistance.</title>
        <authorList>
            <person name="Mouncey N."/>
        </authorList>
    </citation>
    <scope>NUCLEOTIDE SEQUENCE [LARGE SCALE GENOMIC DNA]</scope>
    <source>
        <strain evidence="3 4">W1I3</strain>
    </source>
</reference>
<dbReference type="PANTHER" id="PTHR30576:SF0">
    <property type="entry name" value="UNDECAPRENYL-PHOSPHATE N-ACETYLGALACTOSAMINYL 1-PHOSPHATE TRANSFERASE-RELATED"/>
    <property type="match status" value="1"/>
</dbReference>
<sequence length="180" mass="20090">MAAAAIAIHLTDGGPALYRQERIGKDGEPFELLKLRTMSVGAEYRGTGIVVSESDPRITRPGRLLRASSLDELPQMWNVLRGEMSLVGPRPTVKSQVDQYNIHQRRRLEVRPGLTGWAQVNGRNALPWDQRIELDIWYVDNKSIPLDLRILALTPKALLMPSAIYGQGGTTPDFESTEDD</sequence>
<comment type="similarity">
    <text evidence="1">Belongs to the bacterial sugar transferase family.</text>
</comment>
<protein>
    <submittedName>
        <fullName evidence="3">Lipopolysaccharide/colanic/teichoic acid biosynthesis glycosyltransferase</fullName>
    </submittedName>
</protein>
<evidence type="ECO:0000259" key="2">
    <source>
        <dbReference type="Pfam" id="PF02397"/>
    </source>
</evidence>